<accession>A0A4Z0L5R5</accession>
<dbReference type="RefSeq" id="WP_135526918.1">
    <property type="nucleotide sequence ID" value="NZ_SRLH01000006.1"/>
</dbReference>
<proteinExistence type="predicted"/>
<evidence type="ECO:0000313" key="2">
    <source>
        <dbReference type="Proteomes" id="UP000297407"/>
    </source>
</evidence>
<protein>
    <submittedName>
        <fullName evidence="1">Uncharacterized protein</fullName>
    </submittedName>
</protein>
<reference evidence="1 2" key="1">
    <citation type="submission" date="2019-04" db="EMBL/GenBank/DDBJ databases">
        <title>Flavobacterium sp. strain DS2-A Genome sequencing and assembly.</title>
        <authorList>
            <person name="Kim I."/>
        </authorList>
    </citation>
    <scope>NUCLEOTIDE SEQUENCE [LARGE SCALE GENOMIC DNA]</scope>
    <source>
        <strain evidence="1 2">DS2-A</strain>
    </source>
</reference>
<organism evidence="1 2">
    <name type="scientific">Flavobacterium humi</name>
    <dbReference type="NCBI Taxonomy" id="2562683"/>
    <lineage>
        <taxon>Bacteria</taxon>
        <taxon>Pseudomonadati</taxon>
        <taxon>Bacteroidota</taxon>
        <taxon>Flavobacteriia</taxon>
        <taxon>Flavobacteriales</taxon>
        <taxon>Flavobacteriaceae</taxon>
        <taxon>Flavobacterium</taxon>
    </lineage>
</organism>
<gene>
    <name evidence="1" type="ORF">E4635_11875</name>
</gene>
<dbReference type="EMBL" id="SRLH01000006">
    <property type="protein sequence ID" value="TGD57313.1"/>
    <property type="molecule type" value="Genomic_DNA"/>
</dbReference>
<dbReference type="Proteomes" id="UP000297407">
    <property type="component" value="Unassembled WGS sequence"/>
</dbReference>
<evidence type="ECO:0000313" key="1">
    <source>
        <dbReference type="EMBL" id="TGD57313.1"/>
    </source>
</evidence>
<sequence>MKKLLTSKWFVVFFFLVQVTLYAQEGKIKIYESNSGDGSCVIVFPNSPEPLMVLTGNGACTVLKTMAMDDWHEMSATTVVTTSVVEPTGHTITSPRDAASGMATGKRQHKPFLLSDLTLNSLGSEDQSYAFSWNIKSNTGAKTAASRSSSRTVSNSCCADGVCTVLVSVSRKHTKSGHVTLMK</sequence>
<dbReference type="AlphaFoldDB" id="A0A4Z0L5R5"/>
<dbReference type="OrthoDB" id="119701at2"/>
<keyword evidence="2" id="KW-1185">Reference proteome</keyword>
<name>A0A4Z0L5R5_9FLAO</name>
<comment type="caution">
    <text evidence="1">The sequence shown here is derived from an EMBL/GenBank/DDBJ whole genome shotgun (WGS) entry which is preliminary data.</text>
</comment>